<protein>
    <submittedName>
        <fullName evidence="2">Ankyrin repeat domain-containing protein 40-like</fullName>
    </submittedName>
</protein>
<dbReference type="PROSITE" id="PS50297">
    <property type="entry name" value="ANK_REP_REGION"/>
    <property type="match status" value="1"/>
</dbReference>
<dbReference type="SMART" id="SM00248">
    <property type="entry name" value="ANK"/>
    <property type="match status" value="2"/>
</dbReference>
<dbReference type="SUPFAM" id="SSF48403">
    <property type="entry name" value="Ankyrin repeat"/>
    <property type="match status" value="1"/>
</dbReference>
<reference evidence="2" key="1">
    <citation type="submission" date="2020-04" db="EMBL/GenBank/DDBJ databases">
        <authorList>
            <person name="Neveu A P."/>
        </authorList>
    </citation>
    <scope>NUCLEOTIDE SEQUENCE</scope>
    <source>
        <tissue evidence="2">Whole embryo</tissue>
    </source>
</reference>
<dbReference type="PROSITE" id="PS50088">
    <property type="entry name" value="ANK_REPEAT"/>
    <property type="match status" value="1"/>
</dbReference>
<dbReference type="AlphaFoldDB" id="A0A6F9D6M7"/>
<proteinExistence type="evidence at transcript level"/>
<sequence length="267" mass="30118">MDNNSMNEEKLRQACCEGNLDLAQCLIAAGVDINSHNKINGWTALHWASKRGHIGICKLLCSAGADKSVVNDQQKTPVDVACNKTVHDLLSEDDSTWQRSAEKQGTGNSFVPNYLTNPVFVHSLPPDNVQKQTQTRQISGINMTKEFQPEVGGFLYQPDCVRLVGANKFTPCGFPVHPDELILKVRIASGSNLDFTEMSINRKSKITMEHFKYLLQQHFSESSFKINFIRKMPNTIIQCEQDISRLTDYQEIEVVLAPDEQWKNTLF</sequence>
<accession>A0A6F9D6M7</accession>
<dbReference type="PANTHER" id="PTHR24192:SF3">
    <property type="entry name" value="ANKYRIN REPEAT DOMAIN 40"/>
    <property type="match status" value="1"/>
</dbReference>
<dbReference type="InterPro" id="IPR036770">
    <property type="entry name" value="Ankyrin_rpt-contain_sf"/>
</dbReference>
<gene>
    <name evidence="2" type="primary">Ankrd40</name>
</gene>
<dbReference type="Gene3D" id="1.25.40.20">
    <property type="entry name" value="Ankyrin repeat-containing domain"/>
    <property type="match status" value="1"/>
</dbReference>
<name>A0A6F9D6M7_9ASCI</name>
<dbReference type="EMBL" id="LR782927">
    <property type="protein sequence ID" value="CAB3221785.1"/>
    <property type="molecule type" value="mRNA"/>
</dbReference>
<dbReference type="InterPro" id="IPR002110">
    <property type="entry name" value="Ankyrin_rpt"/>
</dbReference>
<keyword evidence="1" id="KW-0040">ANK repeat</keyword>
<dbReference type="Pfam" id="PF12796">
    <property type="entry name" value="Ank_2"/>
    <property type="match status" value="1"/>
</dbReference>
<feature type="repeat" description="ANK" evidence="1">
    <location>
        <begin position="40"/>
        <end position="72"/>
    </location>
</feature>
<evidence type="ECO:0000313" key="2">
    <source>
        <dbReference type="EMBL" id="CAB3221785.1"/>
    </source>
</evidence>
<dbReference type="InterPro" id="IPR039195">
    <property type="entry name" value="ANKRD40"/>
</dbReference>
<evidence type="ECO:0000256" key="1">
    <source>
        <dbReference type="PROSITE-ProRule" id="PRU00023"/>
    </source>
</evidence>
<dbReference type="PANTHER" id="PTHR24192">
    <property type="entry name" value="ANKYRIN REPEAT DOMAIN 40"/>
    <property type="match status" value="1"/>
</dbReference>
<organism evidence="2">
    <name type="scientific">Phallusia mammillata</name>
    <dbReference type="NCBI Taxonomy" id="59560"/>
    <lineage>
        <taxon>Eukaryota</taxon>
        <taxon>Metazoa</taxon>
        <taxon>Chordata</taxon>
        <taxon>Tunicata</taxon>
        <taxon>Ascidiacea</taxon>
        <taxon>Phlebobranchia</taxon>
        <taxon>Ascidiidae</taxon>
        <taxon>Phallusia</taxon>
    </lineage>
</organism>